<dbReference type="PANTHER" id="PTHR32305:SF15">
    <property type="entry name" value="PROTEIN RHSA-RELATED"/>
    <property type="match status" value="1"/>
</dbReference>
<dbReference type="CDD" id="cd00719">
    <property type="entry name" value="GIY-YIG_SF"/>
    <property type="match status" value="1"/>
</dbReference>
<dbReference type="InterPro" id="IPR022385">
    <property type="entry name" value="Rhs_assc_core"/>
</dbReference>
<sequence>MTDKDGNLLWFGNYTGWGRLKEETKVKDSAYQPFRLQNQYADRETGLHYNFFRYYEPDVGRFVNQDPIGLWGGENLYWFASNITSWIDPLGWQSMTVYGLYRPGASKPFYIGITNDITTRQQQHRKSGRLVGNEQLRVLKDNLSESQARGYEQGCIEKYKTLTGERVDRKGGKTDNFDPDKPETRGNKCRSFVRNKTRDKNDKLI</sequence>
<dbReference type="EMBL" id="AJJQ01000024">
    <property type="protein sequence ID" value="EID51316.1"/>
    <property type="molecule type" value="Genomic_DNA"/>
</dbReference>
<keyword evidence="3" id="KW-1185">Reference proteome</keyword>
<dbReference type="AlphaFoldDB" id="I0UTW3"/>
<dbReference type="Proteomes" id="UP000004863">
    <property type="component" value="Unassembled WGS sequence"/>
</dbReference>
<feature type="region of interest" description="Disordered" evidence="1">
    <location>
        <begin position="167"/>
        <end position="205"/>
    </location>
</feature>
<gene>
    <name evidence="2" type="ORF">HMPREF1324_1216</name>
</gene>
<feature type="compositionally biased region" description="Basic and acidic residues" evidence="1">
    <location>
        <begin position="196"/>
        <end position="205"/>
    </location>
</feature>
<dbReference type="PATRIC" id="fig|1125724.3.peg.946"/>
<dbReference type="PANTHER" id="PTHR32305">
    <property type="match status" value="1"/>
</dbReference>
<proteinExistence type="predicted"/>
<protein>
    <submittedName>
        <fullName evidence="2">RHS repeat-associated core domain protein</fullName>
    </submittedName>
</protein>
<comment type="caution">
    <text evidence="2">The sequence shown here is derived from an EMBL/GenBank/DDBJ whole genome shotgun (WGS) entry which is preliminary data.</text>
</comment>
<dbReference type="RefSeq" id="WP_006887907.1">
    <property type="nucleotide sequence ID" value="NZ_AJJQ01000024.1"/>
</dbReference>
<dbReference type="InterPro" id="IPR050708">
    <property type="entry name" value="T6SS_VgrG/RHS"/>
</dbReference>
<accession>I0UTW3</accession>
<organism evidence="2 3">
    <name type="scientific">Rothia aeria F0474</name>
    <dbReference type="NCBI Taxonomy" id="1125724"/>
    <lineage>
        <taxon>Bacteria</taxon>
        <taxon>Bacillati</taxon>
        <taxon>Actinomycetota</taxon>
        <taxon>Actinomycetes</taxon>
        <taxon>Micrococcales</taxon>
        <taxon>Micrococcaceae</taxon>
        <taxon>Rothia</taxon>
    </lineage>
</organism>
<name>I0UTW3_9MICC</name>
<dbReference type="Gene3D" id="2.180.10.10">
    <property type="entry name" value="RHS repeat-associated core"/>
    <property type="match status" value="1"/>
</dbReference>
<evidence type="ECO:0000313" key="2">
    <source>
        <dbReference type="EMBL" id="EID51316.1"/>
    </source>
</evidence>
<evidence type="ECO:0000256" key="1">
    <source>
        <dbReference type="SAM" id="MobiDB-lite"/>
    </source>
</evidence>
<evidence type="ECO:0000313" key="3">
    <source>
        <dbReference type="Proteomes" id="UP000004863"/>
    </source>
</evidence>
<reference evidence="2" key="1">
    <citation type="submission" date="2012-03" db="EMBL/GenBank/DDBJ databases">
        <authorList>
            <person name="Durkin A.S."/>
            <person name="McCorrison J."/>
            <person name="Torralba M."/>
            <person name="Gillis M."/>
            <person name="Methe B."/>
            <person name="Sutton G."/>
            <person name="Nelson K.E."/>
        </authorList>
    </citation>
    <scope>NUCLEOTIDE SEQUENCE [LARGE SCALE GENOMIC DNA]</scope>
    <source>
        <strain evidence="2">F0474</strain>
    </source>
</reference>
<dbReference type="NCBIfam" id="TIGR03696">
    <property type="entry name" value="Rhs_assc_core"/>
    <property type="match status" value="1"/>
</dbReference>
<feature type="compositionally biased region" description="Basic and acidic residues" evidence="1">
    <location>
        <begin position="167"/>
        <end position="186"/>
    </location>
</feature>